<keyword evidence="1" id="KW-0732">Signal</keyword>
<dbReference type="EMBL" id="JABSTV010001251">
    <property type="protein sequence ID" value="KAH7952562.1"/>
    <property type="molecule type" value="Genomic_DNA"/>
</dbReference>
<feature type="signal peptide" evidence="1">
    <location>
        <begin position="1"/>
        <end position="26"/>
    </location>
</feature>
<protein>
    <recommendedName>
        <fullName evidence="4">Secreted protein</fullName>
    </recommendedName>
</protein>
<evidence type="ECO:0000313" key="3">
    <source>
        <dbReference type="Proteomes" id="UP000821837"/>
    </source>
</evidence>
<dbReference type="Proteomes" id="UP000821837">
    <property type="component" value="Chromosome 5"/>
</dbReference>
<gene>
    <name evidence="2" type="ORF">HPB52_024016</name>
</gene>
<evidence type="ECO:0000313" key="2">
    <source>
        <dbReference type="EMBL" id="KAH7952562.1"/>
    </source>
</evidence>
<accession>A0A9D4PT26</accession>
<comment type="caution">
    <text evidence="2">The sequence shown here is derived from an EMBL/GenBank/DDBJ whole genome shotgun (WGS) entry which is preliminary data.</text>
</comment>
<sequence length="226" mass="25204">MRLRYRTPIGAFLVMLECTLLAVTTAAHVYTEQDCRDNGKRQRPRDTLCGGQVVDSPGGCFPDHGGQLKHIRHGRRDLQELATHVNSPFRKDLSGCPTVIMDLIAANAFVHAIDNNKSQCFVCLARPVDVPSALAVALEADIQERSHASQHQYRSQAFTEAPSMARNLAPARHRDPSSTLRYYHFNDVGHFARNYLRMSQSLKDSAIRAKFPSGNCNADHPRQDPA</sequence>
<dbReference type="AlphaFoldDB" id="A0A9D4PT26"/>
<evidence type="ECO:0000256" key="1">
    <source>
        <dbReference type="SAM" id="SignalP"/>
    </source>
</evidence>
<evidence type="ECO:0008006" key="4">
    <source>
        <dbReference type="Google" id="ProtNLM"/>
    </source>
</evidence>
<feature type="chain" id="PRO_5038605886" description="Secreted protein" evidence="1">
    <location>
        <begin position="27"/>
        <end position="226"/>
    </location>
</feature>
<proteinExistence type="predicted"/>
<organism evidence="2 3">
    <name type="scientific">Rhipicephalus sanguineus</name>
    <name type="common">Brown dog tick</name>
    <name type="synonym">Ixodes sanguineus</name>
    <dbReference type="NCBI Taxonomy" id="34632"/>
    <lineage>
        <taxon>Eukaryota</taxon>
        <taxon>Metazoa</taxon>
        <taxon>Ecdysozoa</taxon>
        <taxon>Arthropoda</taxon>
        <taxon>Chelicerata</taxon>
        <taxon>Arachnida</taxon>
        <taxon>Acari</taxon>
        <taxon>Parasitiformes</taxon>
        <taxon>Ixodida</taxon>
        <taxon>Ixodoidea</taxon>
        <taxon>Ixodidae</taxon>
        <taxon>Rhipicephalinae</taxon>
        <taxon>Rhipicephalus</taxon>
        <taxon>Rhipicephalus</taxon>
    </lineage>
</organism>
<reference evidence="2" key="2">
    <citation type="submission" date="2021-09" db="EMBL/GenBank/DDBJ databases">
        <authorList>
            <person name="Jia N."/>
            <person name="Wang J."/>
            <person name="Shi W."/>
            <person name="Du L."/>
            <person name="Sun Y."/>
            <person name="Zhan W."/>
            <person name="Jiang J."/>
            <person name="Wang Q."/>
            <person name="Zhang B."/>
            <person name="Ji P."/>
            <person name="Sakyi L.B."/>
            <person name="Cui X."/>
            <person name="Yuan T."/>
            <person name="Jiang B."/>
            <person name="Yang W."/>
            <person name="Lam T.T.-Y."/>
            <person name="Chang Q."/>
            <person name="Ding S."/>
            <person name="Wang X."/>
            <person name="Zhu J."/>
            <person name="Ruan X."/>
            <person name="Zhao L."/>
            <person name="Wei J."/>
            <person name="Que T."/>
            <person name="Du C."/>
            <person name="Cheng J."/>
            <person name="Dai P."/>
            <person name="Han X."/>
            <person name="Huang E."/>
            <person name="Gao Y."/>
            <person name="Liu J."/>
            <person name="Shao H."/>
            <person name="Ye R."/>
            <person name="Li L."/>
            <person name="Wei W."/>
            <person name="Wang X."/>
            <person name="Wang C."/>
            <person name="Huo Q."/>
            <person name="Li W."/>
            <person name="Guo W."/>
            <person name="Chen H."/>
            <person name="Chen S."/>
            <person name="Zhou L."/>
            <person name="Zhou L."/>
            <person name="Ni X."/>
            <person name="Tian J."/>
            <person name="Zhou Y."/>
            <person name="Sheng Y."/>
            <person name="Liu T."/>
            <person name="Pan Y."/>
            <person name="Xia L."/>
            <person name="Li J."/>
            <person name="Zhao F."/>
            <person name="Cao W."/>
        </authorList>
    </citation>
    <scope>NUCLEOTIDE SEQUENCE</scope>
    <source>
        <strain evidence="2">Rsan-2018</strain>
        <tissue evidence="2">Larvae</tissue>
    </source>
</reference>
<name>A0A9D4PT26_RHISA</name>
<reference evidence="2" key="1">
    <citation type="journal article" date="2020" name="Cell">
        <title>Large-Scale Comparative Analyses of Tick Genomes Elucidate Their Genetic Diversity and Vector Capacities.</title>
        <authorList>
            <consortium name="Tick Genome and Microbiome Consortium (TIGMIC)"/>
            <person name="Jia N."/>
            <person name="Wang J."/>
            <person name="Shi W."/>
            <person name="Du L."/>
            <person name="Sun Y."/>
            <person name="Zhan W."/>
            <person name="Jiang J.F."/>
            <person name="Wang Q."/>
            <person name="Zhang B."/>
            <person name="Ji P."/>
            <person name="Bell-Sakyi L."/>
            <person name="Cui X.M."/>
            <person name="Yuan T.T."/>
            <person name="Jiang B.G."/>
            <person name="Yang W.F."/>
            <person name="Lam T.T."/>
            <person name="Chang Q.C."/>
            <person name="Ding S.J."/>
            <person name="Wang X.J."/>
            <person name="Zhu J.G."/>
            <person name="Ruan X.D."/>
            <person name="Zhao L."/>
            <person name="Wei J.T."/>
            <person name="Ye R.Z."/>
            <person name="Que T.C."/>
            <person name="Du C.H."/>
            <person name="Zhou Y.H."/>
            <person name="Cheng J.X."/>
            <person name="Dai P.F."/>
            <person name="Guo W.B."/>
            <person name="Han X.H."/>
            <person name="Huang E.J."/>
            <person name="Li L.F."/>
            <person name="Wei W."/>
            <person name="Gao Y.C."/>
            <person name="Liu J.Z."/>
            <person name="Shao H.Z."/>
            <person name="Wang X."/>
            <person name="Wang C.C."/>
            <person name="Yang T.C."/>
            <person name="Huo Q.B."/>
            <person name="Li W."/>
            <person name="Chen H.Y."/>
            <person name="Chen S.E."/>
            <person name="Zhou L.G."/>
            <person name="Ni X.B."/>
            <person name="Tian J.H."/>
            <person name="Sheng Y."/>
            <person name="Liu T."/>
            <person name="Pan Y.S."/>
            <person name="Xia L.Y."/>
            <person name="Li J."/>
            <person name="Zhao F."/>
            <person name="Cao W.C."/>
        </authorList>
    </citation>
    <scope>NUCLEOTIDE SEQUENCE</scope>
    <source>
        <strain evidence="2">Rsan-2018</strain>
    </source>
</reference>
<keyword evidence="3" id="KW-1185">Reference proteome</keyword>